<accession>A0A0M9BQB3</accession>
<evidence type="ECO:0000256" key="1">
    <source>
        <dbReference type="ARBA" id="ARBA00010792"/>
    </source>
</evidence>
<dbReference type="PATRIC" id="fig|1705561.3.peg.2353"/>
<name>A0A0M9BQB3_9BACL</name>
<feature type="transmembrane region" description="Helical" evidence="2">
    <location>
        <begin position="52"/>
        <end position="73"/>
    </location>
</feature>
<dbReference type="InterPro" id="IPR051311">
    <property type="entry name" value="DedA_domain"/>
</dbReference>
<organism evidence="4 5">
    <name type="scientific">Paenibacillus xylanivorans</name>
    <dbReference type="NCBI Taxonomy" id="1705561"/>
    <lineage>
        <taxon>Bacteria</taxon>
        <taxon>Bacillati</taxon>
        <taxon>Bacillota</taxon>
        <taxon>Bacilli</taxon>
        <taxon>Bacillales</taxon>
        <taxon>Paenibacillaceae</taxon>
        <taxon>Paenibacillus</taxon>
    </lineage>
</organism>
<dbReference type="EMBL" id="LITU01000055">
    <property type="protein sequence ID" value="KOY16146.1"/>
    <property type="molecule type" value="Genomic_DNA"/>
</dbReference>
<dbReference type="AlphaFoldDB" id="A0A0M9BQB3"/>
<dbReference type="RefSeq" id="WP_053781083.1">
    <property type="nucleotide sequence ID" value="NZ_LITU01000055.1"/>
</dbReference>
<dbReference type="OrthoDB" id="9782291at2"/>
<protein>
    <recommendedName>
        <fullName evidence="3">VTT domain-containing protein</fullName>
    </recommendedName>
</protein>
<dbReference type="Proteomes" id="UP000037688">
    <property type="component" value="Unassembled WGS sequence"/>
</dbReference>
<reference evidence="4 5" key="1">
    <citation type="submission" date="2015-08" db="EMBL/GenBank/DDBJ databases">
        <title>Draft genome sequence of cellulolytic and xylanolytic Paenibacillus sp. A59, isolated from a decaying forest soil from Patagonia, Argentina.</title>
        <authorList>
            <person name="Ghio S."/>
            <person name="Caceres A.M."/>
            <person name="Talia P."/>
            <person name="Grasso D."/>
            <person name="Campos E."/>
        </authorList>
    </citation>
    <scope>NUCLEOTIDE SEQUENCE [LARGE SCALE GENOMIC DNA]</scope>
    <source>
        <strain evidence="4 5">A59</strain>
    </source>
</reference>
<keyword evidence="5" id="KW-1185">Reference proteome</keyword>
<sequence length="166" mass="18766">MIVHNVLDLIHQYGYLFFFLAFSLGPFGIPIPNEVTILTSAVLSRSGFINHWTAYISILIGLLTAITVAYFTGKLFGHKLKNKFSHNKHYLIAESIFRKRGHVAMCIGMFIPVVRYFMPLLIGLSGVHFKKFALITYSSALLWTITFFALGNFFGTPILAMLEDIK</sequence>
<keyword evidence="2" id="KW-0812">Transmembrane</keyword>
<feature type="transmembrane region" description="Helical" evidence="2">
    <location>
        <begin position="103"/>
        <end position="129"/>
    </location>
</feature>
<dbReference type="PANTHER" id="PTHR42709">
    <property type="entry name" value="ALKALINE PHOSPHATASE LIKE PROTEIN"/>
    <property type="match status" value="1"/>
</dbReference>
<comment type="similarity">
    <text evidence="1">Belongs to the DedA family.</text>
</comment>
<comment type="caution">
    <text evidence="4">The sequence shown here is derived from an EMBL/GenBank/DDBJ whole genome shotgun (WGS) entry which is preliminary data.</text>
</comment>
<dbReference type="PANTHER" id="PTHR42709:SF9">
    <property type="entry name" value="ALKALINE PHOSPHATASE LIKE PROTEIN"/>
    <property type="match status" value="1"/>
</dbReference>
<evidence type="ECO:0000259" key="3">
    <source>
        <dbReference type="Pfam" id="PF09335"/>
    </source>
</evidence>
<keyword evidence="2" id="KW-1133">Transmembrane helix</keyword>
<evidence type="ECO:0000313" key="5">
    <source>
        <dbReference type="Proteomes" id="UP000037688"/>
    </source>
</evidence>
<gene>
    <name evidence="4" type="ORF">AMS66_12300</name>
</gene>
<dbReference type="InterPro" id="IPR032816">
    <property type="entry name" value="VTT_dom"/>
</dbReference>
<feature type="transmembrane region" description="Helical" evidence="2">
    <location>
        <begin position="12"/>
        <end position="32"/>
    </location>
</feature>
<dbReference type="GO" id="GO:0005886">
    <property type="term" value="C:plasma membrane"/>
    <property type="evidence" value="ECO:0007669"/>
    <property type="project" value="TreeGrafter"/>
</dbReference>
<dbReference type="Pfam" id="PF09335">
    <property type="entry name" value="VTT_dom"/>
    <property type="match status" value="1"/>
</dbReference>
<feature type="domain" description="VTT" evidence="3">
    <location>
        <begin position="32"/>
        <end position="152"/>
    </location>
</feature>
<proteinExistence type="inferred from homology"/>
<evidence type="ECO:0000256" key="2">
    <source>
        <dbReference type="SAM" id="Phobius"/>
    </source>
</evidence>
<evidence type="ECO:0000313" key="4">
    <source>
        <dbReference type="EMBL" id="KOY16146.1"/>
    </source>
</evidence>
<keyword evidence="2" id="KW-0472">Membrane</keyword>
<feature type="transmembrane region" description="Helical" evidence="2">
    <location>
        <begin position="141"/>
        <end position="162"/>
    </location>
</feature>